<evidence type="ECO:0000313" key="5">
    <source>
        <dbReference type="EMBL" id="KAG5457994.1"/>
    </source>
</evidence>
<dbReference type="GO" id="GO:0034198">
    <property type="term" value="P:cellular response to amino acid starvation"/>
    <property type="evidence" value="ECO:0007669"/>
    <property type="project" value="TreeGrafter"/>
</dbReference>
<dbReference type="PROSITE" id="PS50294">
    <property type="entry name" value="WD_REPEATS_REGION"/>
    <property type="match status" value="1"/>
</dbReference>
<evidence type="ECO:0000256" key="2">
    <source>
        <dbReference type="ARBA" id="ARBA00022737"/>
    </source>
</evidence>
<accession>A0A8H7ZRF5</accession>
<dbReference type="InterPro" id="IPR019775">
    <property type="entry name" value="WD40_repeat_CS"/>
</dbReference>
<dbReference type="PANTHER" id="PTHR46170:SF1">
    <property type="entry name" value="GATOR COMPLEX PROTEIN WDR59"/>
    <property type="match status" value="1"/>
</dbReference>
<dbReference type="OrthoDB" id="311712at2759"/>
<dbReference type="Gene3D" id="2.130.10.10">
    <property type="entry name" value="YVTN repeat-like/Quinoprotein amine dehydrogenase"/>
    <property type="match status" value="1"/>
</dbReference>
<dbReference type="AlphaFoldDB" id="A0A8H7ZRF5"/>
<evidence type="ECO:0000256" key="4">
    <source>
        <dbReference type="SAM" id="MobiDB-lite"/>
    </source>
</evidence>
<keyword evidence="6" id="KW-1185">Reference proteome</keyword>
<gene>
    <name evidence="5" type="ORF">BJ554DRAFT_1876</name>
</gene>
<feature type="non-terminal residue" evidence="5">
    <location>
        <position position="1"/>
    </location>
</feature>
<evidence type="ECO:0000256" key="1">
    <source>
        <dbReference type="ARBA" id="ARBA00022574"/>
    </source>
</evidence>
<dbReference type="InterPro" id="IPR001680">
    <property type="entry name" value="WD40_rpt"/>
</dbReference>
<dbReference type="Proteomes" id="UP000673691">
    <property type="component" value="Unassembled WGS sequence"/>
</dbReference>
<dbReference type="InterPro" id="IPR049567">
    <property type="entry name" value="WDR59-like"/>
</dbReference>
<organism evidence="5 6">
    <name type="scientific">Olpidium bornovanus</name>
    <dbReference type="NCBI Taxonomy" id="278681"/>
    <lineage>
        <taxon>Eukaryota</taxon>
        <taxon>Fungi</taxon>
        <taxon>Fungi incertae sedis</taxon>
        <taxon>Olpidiomycota</taxon>
        <taxon>Olpidiomycotina</taxon>
        <taxon>Olpidiomycetes</taxon>
        <taxon>Olpidiales</taxon>
        <taxon>Olpidiaceae</taxon>
        <taxon>Olpidium</taxon>
    </lineage>
</organism>
<feature type="compositionally biased region" description="Basic residues" evidence="4">
    <location>
        <begin position="19"/>
        <end position="29"/>
    </location>
</feature>
<dbReference type="InterPro" id="IPR036322">
    <property type="entry name" value="WD40_repeat_dom_sf"/>
</dbReference>
<feature type="compositionally biased region" description="Basic and acidic residues" evidence="4">
    <location>
        <begin position="39"/>
        <end position="49"/>
    </location>
</feature>
<dbReference type="PROSITE" id="PS00678">
    <property type="entry name" value="WD_REPEATS_1"/>
    <property type="match status" value="1"/>
</dbReference>
<keyword evidence="2" id="KW-0677">Repeat</keyword>
<evidence type="ECO:0000256" key="3">
    <source>
        <dbReference type="PROSITE-ProRule" id="PRU00221"/>
    </source>
</evidence>
<evidence type="ECO:0008006" key="7">
    <source>
        <dbReference type="Google" id="ProtNLM"/>
    </source>
</evidence>
<dbReference type="GO" id="GO:0035859">
    <property type="term" value="C:Seh1-associated complex"/>
    <property type="evidence" value="ECO:0007669"/>
    <property type="project" value="TreeGrafter"/>
</dbReference>
<comment type="caution">
    <text evidence="5">The sequence shown here is derived from an EMBL/GenBank/DDBJ whole genome shotgun (WGS) entry which is preliminary data.</text>
</comment>
<dbReference type="GO" id="GO:1904263">
    <property type="term" value="P:positive regulation of TORC1 signaling"/>
    <property type="evidence" value="ECO:0007669"/>
    <property type="project" value="TreeGrafter"/>
</dbReference>
<dbReference type="GO" id="GO:0005774">
    <property type="term" value="C:vacuolar membrane"/>
    <property type="evidence" value="ECO:0007669"/>
    <property type="project" value="TreeGrafter"/>
</dbReference>
<evidence type="ECO:0000313" key="6">
    <source>
        <dbReference type="Proteomes" id="UP000673691"/>
    </source>
</evidence>
<name>A0A8H7ZRF5_9FUNG</name>
<feature type="repeat" description="WD" evidence="3">
    <location>
        <begin position="269"/>
        <end position="303"/>
    </location>
</feature>
<dbReference type="EMBL" id="JAEFCI010009150">
    <property type="protein sequence ID" value="KAG5457994.1"/>
    <property type="molecule type" value="Genomic_DNA"/>
</dbReference>
<protein>
    <recommendedName>
        <fullName evidence="7">WD_REPEATS_REGION domain-containing protein</fullName>
    </recommendedName>
</protein>
<dbReference type="InterPro" id="IPR015943">
    <property type="entry name" value="WD40/YVTN_repeat-like_dom_sf"/>
</dbReference>
<proteinExistence type="predicted"/>
<dbReference type="PANTHER" id="PTHR46170">
    <property type="entry name" value="GATOR COMPLEX PROTEIN WDR59"/>
    <property type="match status" value="1"/>
</dbReference>
<keyword evidence="1 3" id="KW-0853">WD repeat</keyword>
<sequence>RESALGRSLSVGCAGKQRGGVRRSCRNRRASPAAATPPRDSRGREDAAARRKMFSRTHFCLPPQDDGFAYAFLDRPFVAHQQQLQVGGVGGVPAAAGHALFNPAAILAPAGPQHSPAVGKPPPRGPASYRYEKPLSSFDQELTIWIDHPVASMSISPSSRDVVLASYVSPFALPSKLTVIQGGRPSPGPRRGLIIIDLENPYEPPRILTYVTRWEVADVQWNPHRAREDWRKASTAKIFFPALPRTHPAELTRTHYFCGTIGLPVEEILHGHDRAISDVNWSPHVPEVLATCSVDAYVHLWDL</sequence>
<dbReference type="SMART" id="SM00320">
    <property type="entry name" value="WD40"/>
    <property type="match status" value="1"/>
</dbReference>
<dbReference type="GO" id="GO:0035591">
    <property type="term" value="F:signaling adaptor activity"/>
    <property type="evidence" value="ECO:0007669"/>
    <property type="project" value="TreeGrafter"/>
</dbReference>
<feature type="region of interest" description="Disordered" evidence="4">
    <location>
        <begin position="1"/>
        <end position="49"/>
    </location>
</feature>
<feature type="non-terminal residue" evidence="5">
    <location>
        <position position="303"/>
    </location>
</feature>
<dbReference type="PROSITE" id="PS50082">
    <property type="entry name" value="WD_REPEATS_2"/>
    <property type="match status" value="1"/>
</dbReference>
<dbReference type="SUPFAM" id="SSF50978">
    <property type="entry name" value="WD40 repeat-like"/>
    <property type="match status" value="1"/>
</dbReference>
<reference evidence="5 6" key="1">
    <citation type="journal article" name="Sci. Rep.">
        <title>Genome-scale phylogenetic analyses confirm Olpidium as the closest living zoosporic fungus to the non-flagellated, terrestrial fungi.</title>
        <authorList>
            <person name="Chang Y."/>
            <person name="Rochon D."/>
            <person name="Sekimoto S."/>
            <person name="Wang Y."/>
            <person name="Chovatia M."/>
            <person name="Sandor L."/>
            <person name="Salamov A."/>
            <person name="Grigoriev I.V."/>
            <person name="Stajich J.E."/>
            <person name="Spatafora J.W."/>
        </authorList>
    </citation>
    <scope>NUCLEOTIDE SEQUENCE [LARGE SCALE GENOMIC DNA]</scope>
    <source>
        <strain evidence="5">S191</strain>
    </source>
</reference>